<feature type="transmembrane region" description="Helical" evidence="12">
    <location>
        <begin position="515"/>
        <end position="534"/>
    </location>
</feature>
<keyword evidence="6 12" id="KW-0472">Membrane</keyword>
<keyword evidence="5 12" id="KW-1133">Transmembrane helix</keyword>
<evidence type="ECO:0000256" key="4">
    <source>
        <dbReference type="ARBA" id="ARBA00022692"/>
    </source>
</evidence>
<dbReference type="PROSITE" id="PS00610">
    <property type="entry name" value="NA_NEUROTRAN_SYMP_1"/>
    <property type="match status" value="1"/>
</dbReference>
<dbReference type="GO" id="GO:0015179">
    <property type="term" value="F:L-amino acid transmembrane transporter activity"/>
    <property type="evidence" value="ECO:0007669"/>
    <property type="project" value="TreeGrafter"/>
</dbReference>
<dbReference type="InterPro" id="IPR000175">
    <property type="entry name" value="Na/ntran_symport"/>
</dbReference>
<dbReference type="PANTHER" id="PTHR11616:SF321">
    <property type="entry name" value="SODIUM-DEPENDENT NUTRIENT AMINO ACID TRANSPORTER 1-RELATED"/>
    <property type="match status" value="1"/>
</dbReference>
<feature type="disulfide bond" evidence="9">
    <location>
        <begin position="157"/>
        <end position="166"/>
    </location>
</feature>
<reference evidence="13" key="1">
    <citation type="submission" date="2021-02" db="EMBL/GenBank/DDBJ databases">
        <authorList>
            <person name="Nowell W R."/>
        </authorList>
    </citation>
    <scope>NUCLEOTIDE SEQUENCE</scope>
</reference>
<feature type="region of interest" description="Disordered" evidence="11">
    <location>
        <begin position="1"/>
        <end position="36"/>
    </location>
</feature>
<keyword evidence="10" id="KW-0769">Symport</keyword>
<comment type="subcellular location">
    <subcellularLocation>
        <location evidence="1">Membrane</location>
        <topology evidence="1">Multi-pass membrane protein</topology>
    </subcellularLocation>
</comment>
<dbReference type="GO" id="GO:0089718">
    <property type="term" value="P:amino acid import across plasma membrane"/>
    <property type="evidence" value="ECO:0007669"/>
    <property type="project" value="TreeGrafter"/>
</dbReference>
<feature type="transmembrane region" description="Helical" evidence="12">
    <location>
        <begin position="442"/>
        <end position="468"/>
    </location>
</feature>
<evidence type="ECO:0000256" key="1">
    <source>
        <dbReference type="ARBA" id="ARBA00004141"/>
    </source>
</evidence>
<dbReference type="PROSITE" id="PS50267">
    <property type="entry name" value="NA_NEUROTRAN_SYMP_3"/>
    <property type="match status" value="1"/>
</dbReference>
<keyword evidence="9" id="KW-1015">Disulfide bond</keyword>
<evidence type="ECO:0000256" key="2">
    <source>
        <dbReference type="ARBA" id="ARBA00006459"/>
    </source>
</evidence>
<feature type="binding site" evidence="8">
    <location>
        <position position="418"/>
    </location>
    <ligand>
        <name>Na(+)</name>
        <dbReference type="ChEBI" id="CHEBI:29101"/>
        <label>1</label>
    </ligand>
</feature>
<keyword evidence="7" id="KW-0325">Glycoprotein</keyword>
<feature type="compositionally biased region" description="Basic and acidic residues" evidence="11">
    <location>
        <begin position="27"/>
        <end position="36"/>
    </location>
</feature>
<feature type="transmembrane region" description="Helical" evidence="12">
    <location>
        <begin position="233"/>
        <end position="254"/>
    </location>
</feature>
<comment type="caution">
    <text evidence="13">The sequence shown here is derived from an EMBL/GenBank/DDBJ whole genome shotgun (WGS) entry which is preliminary data.</text>
</comment>
<feature type="transmembrane region" description="Helical" evidence="12">
    <location>
        <begin position="342"/>
        <end position="367"/>
    </location>
</feature>
<dbReference type="GO" id="GO:0005886">
    <property type="term" value="C:plasma membrane"/>
    <property type="evidence" value="ECO:0007669"/>
    <property type="project" value="TreeGrafter"/>
</dbReference>
<feature type="compositionally biased region" description="Low complexity" evidence="11">
    <location>
        <begin position="657"/>
        <end position="669"/>
    </location>
</feature>
<feature type="binding site" evidence="8">
    <location>
        <position position="55"/>
    </location>
    <ligand>
        <name>Na(+)</name>
        <dbReference type="ChEBI" id="CHEBI:29101"/>
        <label>1</label>
    </ligand>
</feature>
<keyword evidence="8" id="KW-0915">Sodium</keyword>
<dbReference type="SUPFAM" id="SSF161070">
    <property type="entry name" value="SNF-like"/>
    <property type="match status" value="1"/>
</dbReference>
<name>A0A813Q6U0_ADIRI</name>
<feature type="binding site" evidence="8">
    <location>
        <position position="59"/>
    </location>
    <ligand>
        <name>Na(+)</name>
        <dbReference type="ChEBI" id="CHEBI:29101"/>
        <label>1</label>
    </ligand>
</feature>
<keyword evidence="14" id="KW-1185">Reference proteome</keyword>
<sequence>MVKNPFSRFRRSKVTAEASNSETGDVAIKHDDEEENNHQWDRPVEFVLSLISNSVGLGNVWRFPYLAAQSGGGAFLIPYFTLYFLIGAPLYFMELALGQFTSRGPATGFVLGRGWQGVGIAMIINSVLGTLYYNVLIAWALFYFFLSFRSRLLWSTCGNWWNTARCFVPGTQSSLFSANGTTWNCTEEQYYNFSQYNCQEVNQTGKVTATEEFFYRLLLNRSATFDDFGVPGLYMSLLLLLAWLIICLCIIRGVQSSGKVAYFTAIFPYIVLLVLIIFTATLDGAGEGIKFYVVPDWKLIGDFKIWQAAASQVFFSLSLSFGSLIAYSAANKFNNNFYQQMCIVVSCDCFTGVFAGFAVFATIGFLAKSLGADVAEYAKASGPGLAFITYPEALSKMPAGPFFSIIFFLMLLALGLGSQFASTDVPITALMEFFPSYANKRYLLVIIFCTVFYLVSLPFACPGGIYLFEVFQEYTANISLVFIGFFEVITVAYIYGFDRFMNDVSMMLGRRVAEYYLFFTWCVSAPLLTLILTVTNLLNAQPLEAAAGAGFEAYQYPTWSTILGWFIFAFCILPVPLVFVVSYIKQYRKLSAEQSNAIAAEDQTTGNPTKPSPLYIRALRLNNEPAETWGPRRRGDRTGVYANQKVDNNIPVERPPSKQSSIIQRKSSPVIGNVNPTFDESSVDHRDDPDNYPDSY</sequence>
<feature type="region of interest" description="Disordered" evidence="11">
    <location>
        <begin position="626"/>
        <end position="696"/>
    </location>
</feature>
<evidence type="ECO:0000256" key="6">
    <source>
        <dbReference type="ARBA" id="ARBA00023136"/>
    </source>
</evidence>
<comment type="similarity">
    <text evidence="2 10">Belongs to the sodium:neurotransmitter symporter (SNF) (TC 2.A.22) family.</text>
</comment>
<feature type="transmembrane region" description="Helical" evidence="12">
    <location>
        <begin position="562"/>
        <end position="584"/>
    </location>
</feature>
<keyword evidence="3 10" id="KW-0813">Transport</keyword>
<organism evidence="13 14">
    <name type="scientific">Adineta ricciae</name>
    <name type="common">Rotifer</name>
    <dbReference type="NCBI Taxonomy" id="249248"/>
    <lineage>
        <taxon>Eukaryota</taxon>
        <taxon>Metazoa</taxon>
        <taxon>Spiralia</taxon>
        <taxon>Gnathifera</taxon>
        <taxon>Rotifera</taxon>
        <taxon>Eurotatoria</taxon>
        <taxon>Bdelloidea</taxon>
        <taxon>Adinetida</taxon>
        <taxon>Adinetidae</taxon>
        <taxon>Adineta</taxon>
    </lineage>
</organism>
<evidence type="ECO:0000256" key="5">
    <source>
        <dbReference type="ARBA" id="ARBA00022989"/>
    </source>
</evidence>
<feature type="transmembrane region" description="Helical" evidence="12">
    <location>
        <begin position="118"/>
        <end position="146"/>
    </location>
</feature>
<keyword evidence="8" id="KW-0479">Metal-binding</keyword>
<evidence type="ECO:0000313" key="13">
    <source>
        <dbReference type="EMBL" id="CAF0763036.1"/>
    </source>
</evidence>
<evidence type="ECO:0000256" key="3">
    <source>
        <dbReference type="ARBA" id="ARBA00022448"/>
    </source>
</evidence>
<evidence type="ECO:0000256" key="12">
    <source>
        <dbReference type="SAM" id="Phobius"/>
    </source>
</evidence>
<evidence type="ECO:0000313" key="14">
    <source>
        <dbReference type="Proteomes" id="UP000663828"/>
    </source>
</evidence>
<dbReference type="GO" id="GO:0005283">
    <property type="term" value="F:amino acid:sodium symporter activity"/>
    <property type="evidence" value="ECO:0007669"/>
    <property type="project" value="TreeGrafter"/>
</dbReference>
<evidence type="ECO:0000256" key="8">
    <source>
        <dbReference type="PIRSR" id="PIRSR600175-1"/>
    </source>
</evidence>
<gene>
    <name evidence="13" type="ORF">XAT740_LOCUS1043</name>
</gene>
<feature type="binding site" evidence="8">
    <location>
        <position position="414"/>
    </location>
    <ligand>
        <name>Na(+)</name>
        <dbReference type="ChEBI" id="CHEBI:29101"/>
        <label>1</label>
    </ligand>
</feature>
<dbReference type="EMBL" id="CAJNOR010000030">
    <property type="protein sequence ID" value="CAF0763036.1"/>
    <property type="molecule type" value="Genomic_DNA"/>
</dbReference>
<dbReference type="GO" id="GO:0046872">
    <property type="term" value="F:metal ion binding"/>
    <property type="evidence" value="ECO:0007669"/>
    <property type="project" value="UniProtKB-KW"/>
</dbReference>
<feature type="transmembrane region" description="Helical" evidence="12">
    <location>
        <begin position="474"/>
        <end position="495"/>
    </location>
</feature>
<dbReference type="AlphaFoldDB" id="A0A813Q6U0"/>
<feature type="transmembrane region" description="Helical" evidence="12">
    <location>
        <begin position="305"/>
        <end position="330"/>
    </location>
</feature>
<keyword evidence="4 10" id="KW-0812">Transmembrane</keyword>
<feature type="transmembrane region" description="Helical" evidence="12">
    <location>
        <begin position="76"/>
        <end position="97"/>
    </location>
</feature>
<dbReference type="InterPro" id="IPR037272">
    <property type="entry name" value="SNS_sf"/>
</dbReference>
<feature type="transmembrane region" description="Helical" evidence="12">
    <location>
        <begin position="402"/>
        <end position="421"/>
    </location>
</feature>
<feature type="binding site" evidence="8">
    <location>
        <position position="316"/>
    </location>
    <ligand>
        <name>Na(+)</name>
        <dbReference type="ChEBI" id="CHEBI:29101"/>
        <label>1</label>
    </ligand>
</feature>
<protein>
    <recommendedName>
        <fullName evidence="10">Transporter</fullName>
    </recommendedName>
</protein>
<accession>A0A813Q6U0</accession>
<proteinExistence type="inferred from homology"/>
<evidence type="ECO:0000256" key="9">
    <source>
        <dbReference type="PIRSR" id="PIRSR600175-2"/>
    </source>
</evidence>
<evidence type="ECO:0000256" key="11">
    <source>
        <dbReference type="SAM" id="MobiDB-lite"/>
    </source>
</evidence>
<evidence type="ECO:0000256" key="10">
    <source>
        <dbReference type="RuleBase" id="RU003732"/>
    </source>
</evidence>
<evidence type="ECO:0000256" key="7">
    <source>
        <dbReference type="ARBA" id="ARBA00023180"/>
    </source>
</evidence>
<dbReference type="Pfam" id="PF00209">
    <property type="entry name" value="SNF"/>
    <property type="match status" value="1"/>
</dbReference>
<feature type="transmembrane region" description="Helical" evidence="12">
    <location>
        <begin position="266"/>
        <end position="285"/>
    </location>
</feature>
<dbReference type="PANTHER" id="PTHR11616">
    <property type="entry name" value="SODIUM/CHLORIDE DEPENDENT TRANSPORTER"/>
    <property type="match status" value="1"/>
</dbReference>
<dbReference type="PRINTS" id="PR00176">
    <property type="entry name" value="NANEUSMPORT"/>
</dbReference>
<dbReference type="Proteomes" id="UP000663828">
    <property type="component" value="Unassembled WGS sequence"/>
</dbReference>